<organism evidence="7 8">
    <name type="scientific">Pristionchus fissidentatus</name>
    <dbReference type="NCBI Taxonomy" id="1538716"/>
    <lineage>
        <taxon>Eukaryota</taxon>
        <taxon>Metazoa</taxon>
        <taxon>Ecdysozoa</taxon>
        <taxon>Nematoda</taxon>
        <taxon>Chromadorea</taxon>
        <taxon>Rhabditida</taxon>
        <taxon>Rhabditina</taxon>
        <taxon>Diplogasteromorpha</taxon>
        <taxon>Diplogasteroidea</taxon>
        <taxon>Neodiplogasteridae</taxon>
        <taxon>Pristionchus</taxon>
    </lineage>
</organism>
<gene>
    <name evidence="7" type="ORF">PFISCL1PPCAC_4469</name>
</gene>
<feature type="transmembrane region" description="Helical" evidence="6">
    <location>
        <begin position="128"/>
        <end position="146"/>
    </location>
</feature>
<keyword evidence="5 6" id="KW-0472">Membrane</keyword>
<evidence type="ECO:0008006" key="9">
    <source>
        <dbReference type="Google" id="ProtNLM"/>
    </source>
</evidence>
<dbReference type="AlphaFoldDB" id="A0AAV5V310"/>
<keyword evidence="8" id="KW-1185">Reference proteome</keyword>
<feature type="non-terminal residue" evidence="7">
    <location>
        <position position="171"/>
    </location>
</feature>
<keyword evidence="3 6" id="KW-0812">Transmembrane</keyword>
<evidence type="ECO:0000256" key="2">
    <source>
        <dbReference type="ARBA" id="ARBA00009166"/>
    </source>
</evidence>
<dbReference type="InterPro" id="IPR050920">
    <property type="entry name" value="Nematode_rcpt-like_delta"/>
</dbReference>
<evidence type="ECO:0000256" key="5">
    <source>
        <dbReference type="ARBA" id="ARBA00023136"/>
    </source>
</evidence>
<accession>A0AAV5V310</accession>
<dbReference type="PANTHER" id="PTHR22945">
    <property type="entry name" value="SERPENTINE RECEPTOR, CLASS D DELTA"/>
    <property type="match status" value="1"/>
</dbReference>
<evidence type="ECO:0000256" key="4">
    <source>
        <dbReference type="ARBA" id="ARBA00022989"/>
    </source>
</evidence>
<reference evidence="7" key="1">
    <citation type="submission" date="2023-10" db="EMBL/GenBank/DDBJ databases">
        <title>Genome assembly of Pristionchus species.</title>
        <authorList>
            <person name="Yoshida K."/>
            <person name="Sommer R.J."/>
        </authorList>
    </citation>
    <scope>NUCLEOTIDE SEQUENCE</scope>
    <source>
        <strain evidence="7">RS5133</strain>
    </source>
</reference>
<evidence type="ECO:0000256" key="3">
    <source>
        <dbReference type="ARBA" id="ARBA00022692"/>
    </source>
</evidence>
<dbReference type="Proteomes" id="UP001432322">
    <property type="component" value="Unassembled WGS sequence"/>
</dbReference>
<comment type="subcellular location">
    <subcellularLocation>
        <location evidence="1">Membrane</location>
        <topology evidence="1">Multi-pass membrane protein</topology>
    </subcellularLocation>
</comment>
<proteinExistence type="inferred from homology"/>
<evidence type="ECO:0000256" key="1">
    <source>
        <dbReference type="ARBA" id="ARBA00004141"/>
    </source>
</evidence>
<evidence type="ECO:0000256" key="6">
    <source>
        <dbReference type="SAM" id="Phobius"/>
    </source>
</evidence>
<sequence>IQEVLHTFIIVFGLLANTTAIFVILAKTPPSLKEYSLLLLNTSFTDLISVLAHYALDGRIFVSGSAMVVLSNGPCHAVSDTVCAGVNGFLNLNMIHSGTIVAVSFWYRTRILREKGLVGRWRVRSLTVVLFLPHLAHIAGFVWTLSDRQELARVVDAMYEPGHAQHFGLHG</sequence>
<dbReference type="PANTHER" id="PTHR22945:SF40">
    <property type="entry name" value="SERPENTINE RECEPTOR, CLASS D (DELTA)-RELATED"/>
    <property type="match status" value="1"/>
</dbReference>
<feature type="transmembrane region" description="Helical" evidence="6">
    <location>
        <begin position="88"/>
        <end position="107"/>
    </location>
</feature>
<dbReference type="SUPFAM" id="SSF81321">
    <property type="entry name" value="Family A G protein-coupled receptor-like"/>
    <property type="match status" value="1"/>
</dbReference>
<dbReference type="EMBL" id="BTSY01000002">
    <property type="protein sequence ID" value="GMT13172.1"/>
    <property type="molecule type" value="Genomic_DNA"/>
</dbReference>
<comment type="similarity">
    <text evidence="2">Belongs to the nematode receptor-like protein srd family.</text>
</comment>
<protein>
    <recommendedName>
        <fullName evidence="9">G protein-coupled receptor</fullName>
    </recommendedName>
</protein>
<dbReference type="GO" id="GO:0016020">
    <property type="term" value="C:membrane"/>
    <property type="evidence" value="ECO:0007669"/>
    <property type="project" value="UniProtKB-SubCell"/>
</dbReference>
<dbReference type="Pfam" id="PF10317">
    <property type="entry name" value="7TM_GPCR_Srd"/>
    <property type="match status" value="1"/>
</dbReference>
<feature type="transmembrane region" description="Helical" evidence="6">
    <location>
        <begin position="6"/>
        <end position="25"/>
    </location>
</feature>
<dbReference type="InterPro" id="IPR019421">
    <property type="entry name" value="7TM_GPCR_serpentine_rcpt_Srd"/>
</dbReference>
<comment type="caution">
    <text evidence="7">The sequence shown here is derived from an EMBL/GenBank/DDBJ whole genome shotgun (WGS) entry which is preliminary data.</text>
</comment>
<keyword evidence="4 6" id="KW-1133">Transmembrane helix</keyword>
<evidence type="ECO:0000313" key="8">
    <source>
        <dbReference type="Proteomes" id="UP001432322"/>
    </source>
</evidence>
<feature type="non-terminal residue" evidence="7">
    <location>
        <position position="1"/>
    </location>
</feature>
<name>A0AAV5V310_9BILA</name>
<evidence type="ECO:0000313" key="7">
    <source>
        <dbReference type="EMBL" id="GMT13172.1"/>
    </source>
</evidence>